<evidence type="ECO:0000313" key="2">
    <source>
        <dbReference type="Proteomes" id="UP000789702"/>
    </source>
</evidence>
<keyword evidence="2" id="KW-1185">Reference proteome</keyword>
<organism evidence="1 2">
    <name type="scientific">Dentiscutata heterogama</name>
    <dbReference type="NCBI Taxonomy" id="1316150"/>
    <lineage>
        <taxon>Eukaryota</taxon>
        <taxon>Fungi</taxon>
        <taxon>Fungi incertae sedis</taxon>
        <taxon>Mucoromycota</taxon>
        <taxon>Glomeromycotina</taxon>
        <taxon>Glomeromycetes</taxon>
        <taxon>Diversisporales</taxon>
        <taxon>Gigasporaceae</taxon>
        <taxon>Dentiscutata</taxon>
    </lineage>
</organism>
<proteinExistence type="predicted"/>
<dbReference type="EMBL" id="CAJVPU010003716">
    <property type="protein sequence ID" value="CAG8522028.1"/>
    <property type="molecule type" value="Genomic_DNA"/>
</dbReference>
<gene>
    <name evidence="1" type="ORF">DHETER_LOCUS3963</name>
</gene>
<evidence type="ECO:0000313" key="1">
    <source>
        <dbReference type="EMBL" id="CAG8522028.1"/>
    </source>
</evidence>
<dbReference type="Proteomes" id="UP000789702">
    <property type="component" value="Unassembled WGS sequence"/>
</dbReference>
<comment type="caution">
    <text evidence="1">The sequence shown here is derived from an EMBL/GenBank/DDBJ whole genome shotgun (WGS) entry which is preliminary data.</text>
</comment>
<accession>A0ACA9LF45</accession>
<protein>
    <submittedName>
        <fullName evidence="1">13721_t:CDS:1</fullName>
    </submittedName>
</protein>
<feature type="non-terminal residue" evidence="1">
    <location>
        <position position="495"/>
    </location>
</feature>
<sequence length="495" mass="57308">MSDQILSHGLLINKRGIQLADLPICDFEIQTETIEKSQIKLMFSTKRLDSFLLKNHIDPSVINSEHDNWIFDTVFNENFLPENLPVYIGILCSRAELVFENKKIKPSDELNNAMKQALKHNNPYHEIINVFKDYGYFLPKKVILGHKLYRITYLIAREDSPLEPHFLRSEWTHFNDSTLFEHNDILDQWEDLIKLHNFDTSFLTSINGEDVMKDRLKDWAASCLKSDLNSLQIISWEKLYPLYEIFDEPLNKEIKFILGSDDQTKKFGVKERVLLAGEIPIKNSTYHYRVKYSDHLNSSNYKIFGKLVTQDYKQINVAIKFQSMNRFGFTIIIENLDLAEHTDLKIIWILIGLPSEIGFYSPNTRNINVSALDSCSFAYDKILSLQVPKNLPINSIMCTNLTYPPSDKANFKVKIQTYCDNKVNILIKKDIKNIYYDKNEGGISKGNQDAQYLLQWCIIFFPENDKININSDSIGASICLNAIGQPIYTAPEEDL</sequence>
<name>A0ACA9LF45_9GLOM</name>
<reference evidence="1" key="1">
    <citation type="submission" date="2021-06" db="EMBL/GenBank/DDBJ databases">
        <authorList>
            <person name="Kallberg Y."/>
            <person name="Tangrot J."/>
            <person name="Rosling A."/>
        </authorList>
    </citation>
    <scope>NUCLEOTIDE SEQUENCE</scope>
    <source>
        <strain evidence="1">IL203A</strain>
    </source>
</reference>